<evidence type="ECO:0000313" key="3">
    <source>
        <dbReference type="Proteomes" id="UP000092124"/>
    </source>
</evidence>
<dbReference type="Gene3D" id="3.40.50.12550">
    <property type="entry name" value="Ubiquitin-activating enzyme E1, inactive adenylation domain, subdomain 2"/>
    <property type="match status" value="1"/>
</dbReference>
<accession>A0A1A6GPX6</accession>
<sequence>MLCVNVQALPSVLQDCLDIDLIWKLAYVTAGDLVSTNAFHGGLASQEFMKLLKNFAMIGLGCGEHGEITVTDMDTNEKSNLNRQFLFHPWDVTNQVGPEREHIYNDDFFQNLKVVANALHSVHTHKYGVK</sequence>
<reference evidence="2 3" key="1">
    <citation type="submission" date="2016-06" db="EMBL/GenBank/DDBJ databases">
        <title>The Draft Genome Sequence and Annotation of the Desert Woodrat Neotoma lepida.</title>
        <authorList>
            <person name="Campbell M."/>
            <person name="Oakeson K.F."/>
            <person name="Yandell M."/>
            <person name="Halpert J.R."/>
            <person name="Dearing D."/>
        </authorList>
    </citation>
    <scope>NUCLEOTIDE SEQUENCE [LARGE SCALE GENOMIC DNA]</scope>
    <source>
        <strain evidence="2">417</strain>
        <tissue evidence="2">Liver</tissue>
    </source>
</reference>
<dbReference type="Pfam" id="PF00899">
    <property type="entry name" value="ThiF"/>
    <property type="match status" value="1"/>
</dbReference>
<comment type="caution">
    <text evidence="2">The sequence shown here is derived from an EMBL/GenBank/DDBJ whole genome shotgun (WGS) entry which is preliminary data.</text>
</comment>
<name>A0A1A6GPX6_NEOLE</name>
<dbReference type="GO" id="GO:0004839">
    <property type="term" value="F:ubiquitin activating enzyme activity"/>
    <property type="evidence" value="ECO:0007669"/>
    <property type="project" value="TreeGrafter"/>
</dbReference>
<dbReference type="GO" id="GO:0006974">
    <property type="term" value="P:DNA damage response"/>
    <property type="evidence" value="ECO:0007669"/>
    <property type="project" value="TreeGrafter"/>
</dbReference>
<keyword evidence="3" id="KW-1185">Reference proteome</keyword>
<gene>
    <name evidence="2" type="ORF">A6R68_03539</name>
</gene>
<feature type="domain" description="THIF-type NAD/FAD binding fold" evidence="1">
    <location>
        <begin position="51"/>
        <end position="93"/>
    </location>
</feature>
<dbReference type="Proteomes" id="UP000092124">
    <property type="component" value="Unassembled WGS sequence"/>
</dbReference>
<dbReference type="GO" id="GO:0005634">
    <property type="term" value="C:nucleus"/>
    <property type="evidence" value="ECO:0007669"/>
    <property type="project" value="TreeGrafter"/>
</dbReference>
<proteinExistence type="predicted"/>
<evidence type="ECO:0000313" key="2">
    <source>
        <dbReference type="EMBL" id="OBS67919.1"/>
    </source>
</evidence>
<dbReference type="OrthoDB" id="10252231at2759"/>
<evidence type="ECO:0000259" key="1">
    <source>
        <dbReference type="Pfam" id="PF00899"/>
    </source>
</evidence>
<protein>
    <recommendedName>
        <fullName evidence="1">THIF-type NAD/FAD binding fold domain-containing protein</fullName>
    </recommendedName>
</protein>
<dbReference type="Gene3D" id="3.40.50.720">
    <property type="entry name" value="NAD(P)-binding Rossmann-like Domain"/>
    <property type="match status" value="1"/>
</dbReference>
<dbReference type="AlphaFoldDB" id="A0A1A6GPX6"/>
<dbReference type="GO" id="GO:0005737">
    <property type="term" value="C:cytoplasm"/>
    <property type="evidence" value="ECO:0007669"/>
    <property type="project" value="TreeGrafter"/>
</dbReference>
<dbReference type="EMBL" id="LZPO01076479">
    <property type="protein sequence ID" value="OBS67919.1"/>
    <property type="molecule type" value="Genomic_DNA"/>
</dbReference>
<dbReference type="InterPro" id="IPR000594">
    <property type="entry name" value="ThiF_NAD_FAD-bd"/>
</dbReference>
<dbReference type="STRING" id="56216.A0A1A6GPX6"/>
<dbReference type="SUPFAM" id="SSF69572">
    <property type="entry name" value="Activating enzymes of the ubiquitin-like proteins"/>
    <property type="match status" value="1"/>
</dbReference>
<dbReference type="GO" id="GO:0006511">
    <property type="term" value="P:ubiquitin-dependent protein catabolic process"/>
    <property type="evidence" value="ECO:0007669"/>
    <property type="project" value="TreeGrafter"/>
</dbReference>
<dbReference type="InterPro" id="IPR035985">
    <property type="entry name" value="Ubiquitin-activating_enz"/>
</dbReference>
<dbReference type="PANTHER" id="PTHR10953:SF4">
    <property type="entry name" value="UBIQUITIN-ACTIVATING ENZYME E1 C-TERMINAL DOMAIN-CONTAINING PROTEIN"/>
    <property type="match status" value="1"/>
</dbReference>
<organism evidence="2 3">
    <name type="scientific">Neotoma lepida</name>
    <name type="common">Desert woodrat</name>
    <dbReference type="NCBI Taxonomy" id="56216"/>
    <lineage>
        <taxon>Eukaryota</taxon>
        <taxon>Metazoa</taxon>
        <taxon>Chordata</taxon>
        <taxon>Craniata</taxon>
        <taxon>Vertebrata</taxon>
        <taxon>Euteleostomi</taxon>
        <taxon>Mammalia</taxon>
        <taxon>Eutheria</taxon>
        <taxon>Euarchontoglires</taxon>
        <taxon>Glires</taxon>
        <taxon>Rodentia</taxon>
        <taxon>Myomorpha</taxon>
        <taxon>Muroidea</taxon>
        <taxon>Cricetidae</taxon>
        <taxon>Neotominae</taxon>
        <taxon>Neotoma</taxon>
    </lineage>
</organism>
<dbReference type="PANTHER" id="PTHR10953">
    <property type="entry name" value="UBIQUITIN-ACTIVATING ENZYME E1"/>
    <property type="match status" value="1"/>
</dbReference>
<dbReference type="InterPro" id="IPR045886">
    <property type="entry name" value="ThiF/MoeB/HesA"/>
</dbReference>